<reference evidence="4" key="1">
    <citation type="submission" date="2016-10" db="EMBL/GenBank/DDBJ databases">
        <authorList>
            <person name="Varghese N."/>
            <person name="Submissions S."/>
        </authorList>
    </citation>
    <scope>NUCLEOTIDE SEQUENCE [LARGE SCALE GENOMIC DNA]</scope>
    <source>
        <strain evidence="4">DSM 46838</strain>
    </source>
</reference>
<dbReference type="PROSITE" id="PS51708">
    <property type="entry name" value="CHAD"/>
    <property type="match status" value="1"/>
</dbReference>
<dbReference type="CDD" id="cd07374">
    <property type="entry name" value="CYTH-like_Pase"/>
    <property type="match status" value="1"/>
</dbReference>
<feature type="domain" description="CYTH" evidence="1">
    <location>
        <begin position="5"/>
        <end position="206"/>
    </location>
</feature>
<dbReference type="InterPro" id="IPR023577">
    <property type="entry name" value="CYTH_domain"/>
</dbReference>
<gene>
    <name evidence="3" type="ORF">SAMN05216574_108118</name>
</gene>
<dbReference type="Gene3D" id="1.40.20.10">
    <property type="entry name" value="CHAD domain"/>
    <property type="match status" value="1"/>
</dbReference>
<dbReference type="STRING" id="1798228.SAMN05216574_108118"/>
<dbReference type="Gene3D" id="2.40.320.10">
    <property type="entry name" value="Hypothetical Protein Pfu-838710-001"/>
    <property type="match status" value="1"/>
</dbReference>
<proteinExistence type="predicted"/>
<dbReference type="RefSeq" id="WP_092198578.1">
    <property type="nucleotide sequence ID" value="NZ_FOND01000008.1"/>
</dbReference>
<dbReference type="InterPro" id="IPR038186">
    <property type="entry name" value="CHAD_dom_sf"/>
</dbReference>
<dbReference type="SMART" id="SM00880">
    <property type="entry name" value="CHAD"/>
    <property type="match status" value="1"/>
</dbReference>
<evidence type="ECO:0000259" key="2">
    <source>
        <dbReference type="PROSITE" id="PS51708"/>
    </source>
</evidence>
<sequence length="506" mass="55114">MTSGHLEIEAKYDVPEGFELPALDGLAGVPEVGEPVQHDLEAVYHDTSDLRLLRARVTLRRRTGGPDAGWHLKLPAGAARRELHAPLGRAVKKPPRALAAPVTGILRGAPTSPVATLRTRRVVSRLRDGDGQVLAEVADDHVTATVPAVVPGEPIEVHTWREIEVELGTGDEELMAAVAERLLAAGARPASSASKVGRVLAGRLATTGRPQPERRKKGPRAGELVTAALADQVGLLQAADVALRTDQPDAVHQLRVAARRLRSTMAALRTVLDRQATDPLRAELSWLGGELSRARDDEVALAHLRELVSQQPVELVLGPVEARLREMQAAGEQAGLDRARATLSDRRYLRLLDALHGLVADPPLTERADERVEPVLRDAVGRSVRRLRRRLKEAERAPEDDEPLHRVRKAAKGVRYVTEIARPELGGAKDIVRVAKRIQKVLGVLQDTVVTRELCLRAGAAAVEDGENAFTYGLLHALEQARADRARQEFWSGEPGLRRALKRAAR</sequence>
<dbReference type="Pfam" id="PF01928">
    <property type="entry name" value="CYTH"/>
    <property type="match status" value="1"/>
</dbReference>
<dbReference type="PANTHER" id="PTHR39339:SF1">
    <property type="entry name" value="CHAD DOMAIN-CONTAINING PROTEIN"/>
    <property type="match status" value="1"/>
</dbReference>
<dbReference type="InterPro" id="IPR033469">
    <property type="entry name" value="CYTH-like_dom_sf"/>
</dbReference>
<organism evidence="3 4">
    <name type="scientific">Blastococcus tunisiensis</name>
    <dbReference type="NCBI Taxonomy" id="1798228"/>
    <lineage>
        <taxon>Bacteria</taxon>
        <taxon>Bacillati</taxon>
        <taxon>Actinomycetota</taxon>
        <taxon>Actinomycetes</taxon>
        <taxon>Geodermatophilales</taxon>
        <taxon>Geodermatophilaceae</taxon>
        <taxon>Blastococcus</taxon>
    </lineage>
</organism>
<dbReference type="EMBL" id="FOND01000008">
    <property type="protein sequence ID" value="SFF05036.1"/>
    <property type="molecule type" value="Genomic_DNA"/>
</dbReference>
<dbReference type="SMART" id="SM01118">
    <property type="entry name" value="CYTH"/>
    <property type="match status" value="1"/>
</dbReference>
<evidence type="ECO:0000259" key="1">
    <source>
        <dbReference type="PROSITE" id="PS51707"/>
    </source>
</evidence>
<evidence type="ECO:0000313" key="3">
    <source>
        <dbReference type="EMBL" id="SFF05036.1"/>
    </source>
</evidence>
<name>A0A1I2FKI8_9ACTN</name>
<dbReference type="PROSITE" id="PS51707">
    <property type="entry name" value="CYTH"/>
    <property type="match status" value="1"/>
</dbReference>
<dbReference type="SUPFAM" id="SSF55154">
    <property type="entry name" value="CYTH-like phosphatases"/>
    <property type="match status" value="1"/>
</dbReference>
<dbReference type="Proteomes" id="UP000198589">
    <property type="component" value="Unassembled WGS sequence"/>
</dbReference>
<dbReference type="Pfam" id="PF05235">
    <property type="entry name" value="CHAD"/>
    <property type="match status" value="1"/>
</dbReference>
<dbReference type="OrthoDB" id="9777271at2"/>
<accession>A0A1I2FKI8</accession>
<dbReference type="AlphaFoldDB" id="A0A1I2FKI8"/>
<feature type="domain" description="CHAD" evidence="2">
    <location>
        <begin position="218"/>
        <end position="499"/>
    </location>
</feature>
<dbReference type="PANTHER" id="PTHR39339">
    <property type="entry name" value="SLR1444 PROTEIN"/>
    <property type="match status" value="1"/>
</dbReference>
<evidence type="ECO:0000313" key="4">
    <source>
        <dbReference type="Proteomes" id="UP000198589"/>
    </source>
</evidence>
<keyword evidence="4" id="KW-1185">Reference proteome</keyword>
<dbReference type="InterPro" id="IPR007899">
    <property type="entry name" value="CHAD_dom"/>
</dbReference>
<protein>
    <submittedName>
        <fullName evidence="3">Inorganic triphosphatase YgiF, contains CYTH and CHAD domains</fullName>
    </submittedName>
</protein>